<dbReference type="InterPro" id="IPR010559">
    <property type="entry name" value="Sig_transdc_His_kin_internal"/>
</dbReference>
<sequence>MQTLDEGFNEMIGRVNSLLEHVRDDQNALRRAELELLQAQINPHFLYNTFDSIIWLAEAGKNREVVEMTTNLSVFFRNSLSKGRDIITLAAEKQQVESYLKIQKVRYRDILQYHINIPKELLDYTLPKLTLQPLVENALYHGIKNRRGMGIITITAHEEGDDILLAVQDNGAGMSAEQLAALRAGVYEDRHTGLGLVNVHKRIRLYCGEAYGLSFDSESEKGSCVTVRIPKQTQLSQ</sequence>
<feature type="coiled-coil region" evidence="1">
    <location>
        <begin position="15"/>
        <end position="42"/>
    </location>
</feature>
<dbReference type="InterPro" id="IPR003594">
    <property type="entry name" value="HATPase_dom"/>
</dbReference>
<evidence type="ECO:0000313" key="3">
    <source>
        <dbReference type="EMBL" id="MPN25315.1"/>
    </source>
</evidence>
<reference evidence="3" key="1">
    <citation type="submission" date="2019-08" db="EMBL/GenBank/DDBJ databases">
        <authorList>
            <person name="Kucharzyk K."/>
            <person name="Murdoch R.W."/>
            <person name="Higgins S."/>
            <person name="Loffler F."/>
        </authorList>
    </citation>
    <scope>NUCLEOTIDE SEQUENCE</scope>
</reference>
<keyword evidence="1" id="KW-0175">Coiled coil</keyword>
<dbReference type="AlphaFoldDB" id="A0A645GF46"/>
<dbReference type="PROSITE" id="PS50109">
    <property type="entry name" value="HIS_KIN"/>
    <property type="match status" value="1"/>
</dbReference>
<organism evidence="3">
    <name type="scientific">bioreactor metagenome</name>
    <dbReference type="NCBI Taxonomy" id="1076179"/>
    <lineage>
        <taxon>unclassified sequences</taxon>
        <taxon>metagenomes</taxon>
        <taxon>ecological metagenomes</taxon>
    </lineage>
</organism>
<comment type="caution">
    <text evidence="3">The sequence shown here is derived from an EMBL/GenBank/DDBJ whole genome shotgun (WGS) entry which is preliminary data.</text>
</comment>
<protein>
    <submittedName>
        <fullName evidence="3">Sensor histidine kinase BtsS</fullName>
        <ecNumber evidence="3">2.7.13.3</ecNumber>
    </submittedName>
</protein>
<gene>
    <name evidence="3" type="primary">btsS_12</name>
    <name evidence="3" type="ORF">SDC9_172723</name>
</gene>
<dbReference type="InterPro" id="IPR036890">
    <property type="entry name" value="HATPase_C_sf"/>
</dbReference>
<dbReference type="GO" id="GO:0000155">
    <property type="term" value="F:phosphorelay sensor kinase activity"/>
    <property type="evidence" value="ECO:0007669"/>
    <property type="project" value="InterPro"/>
</dbReference>
<dbReference type="PANTHER" id="PTHR34220:SF7">
    <property type="entry name" value="SENSOR HISTIDINE KINASE YPDA"/>
    <property type="match status" value="1"/>
</dbReference>
<evidence type="ECO:0000259" key="2">
    <source>
        <dbReference type="PROSITE" id="PS50109"/>
    </source>
</evidence>
<dbReference type="SUPFAM" id="SSF55874">
    <property type="entry name" value="ATPase domain of HSP90 chaperone/DNA topoisomerase II/histidine kinase"/>
    <property type="match status" value="1"/>
</dbReference>
<dbReference type="Gene3D" id="3.30.565.10">
    <property type="entry name" value="Histidine kinase-like ATPase, C-terminal domain"/>
    <property type="match status" value="1"/>
</dbReference>
<dbReference type="EMBL" id="VSSQ01074446">
    <property type="protein sequence ID" value="MPN25315.1"/>
    <property type="molecule type" value="Genomic_DNA"/>
</dbReference>
<dbReference type="InterPro" id="IPR050640">
    <property type="entry name" value="Bact_2-comp_sensor_kinase"/>
</dbReference>
<dbReference type="InterPro" id="IPR004358">
    <property type="entry name" value="Sig_transdc_His_kin-like_C"/>
</dbReference>
<dbReference type="GO" id="GO:0016020">
    <property type="term" value="C:membrane"/>
    <property type="evidence" value="ECO:0007669"/>
    <property type="project" value="InterPro"/>
</dbReference>
<dbReference type="InterPro" id="IPR005467">
    <property type="entry name" value="His_kinase_dom"/>
</dbReference>
<dbReference type="EC" id="2.7.13.3" evidence="3"/>
<keyword evidence="3" id="KW-0808">Transferase</keyword>
<name>A0A645GF46_9ZZZZ</name>
<dbReference type="PRINTS" id="PR00344">
    <property type="entry name" value="BCTRLSENSOR"/>
</dbReference>
<dbReference type="Pfam" id="PF02518">
    <property type="entry name" value="HATPase_c"/>
    <property type="match status" value="1"/>
</dbReference>
<dbReference type="PANTHER" id="PTHR34220">
    <property type="entry name" value="SENSOR HISTIDINE KINASE YPDA"/>
    <property type="match status" value="1"/>
</dbReference>
<feature type="domain" description="Histidine kinase" evidence="2">
    <location>
        <begin position="131"/>
        <end position="233"/>
    </location>
</feature>
<dbReference type="Pfam" id="PF06580">
    <property type="entry name" value="His_kinase"/>
    <property type="match status" value="1"/>
</dbReference>
<dbReference type="SMART" id="SM00387">
    <property type="entry name" value="HATPase_c"/>
    <property type="match status" value="1"/>
</dbReference>
<accession>A0A645GF46</accession>
<proteinExistence type="predicted"/>
<keyword evidence="3" id="KW-0418">Kinase</keyword>
<evidence type="ECO:0000256" key="1">
    <source>
        <dbReference type="SAM" id="Coils"/>
    </source>
</evidence>